<keyword evidence="1" id="KW-0862">Zinc</keyword>
<evidence type="ECO:0000313" key="4">
    <source>
        <dbReference type="EMBL" id="CAD6247774.1"/>
    </source>
</evidence>
<dbReference type="InterPro" id="IPR036875">
    <property type="entry name" value="Znf_CCHC_sf"/>
</dbReference>
<feature type="compositionally biased region" description="Low complexity" evidence="2">
    <location>
        <begin position="56"/>
        <end position="68"/>
    </location>
</feature>
<dbReference type="GO" id="GO:0008270">
    <property type="term" value="F:zinc ion binding"/>
    <property type="evidence" value="ECO:0007669"/>
    <property type="project" value="UniProtKB-KW"/>
</dbReference>
<organism evidence="4 5">
    <name type="scientific">Miscanthus lutarioriparius</name>
    <dbReference type="NCBI Taxonomy" id="422564"/>
    <lineage>
        <taxon>Eukaryota</taxon>
        <taxon>Viridiplantae</taxon>
        <taxon>Streptophyta</taxon>
        <taxon>Embryophyta</taxon>
        <taxon>Tracheophyta</taxon>
        <taxon>Spermatophyta</taxon>
        <taxon>Magnoliopsida</taxon>
        <taxon>Liliopsida</taxon>
        <taxon>Poales</taxon>
        <taxon>Poaceae</taxon>
        <taxon>PACMAD clade</taxon>
        <taxon>Panicoideae</taxon>
        <taxon>Andropogonodae</taxon>
        <taxon>Andropogoneae</taxon>
        <taxon>Saccharinae</taxon>
        <taxon>Miscanthus</taxon>
    </lineage>
</organism>
<reference evidence="4" key="1">
    <citation type="submission" date="2020-10" db="EMBL/GenBank/DDBJ databases">
        <authorList>
            <person name="Han B."/>
            <person name="Lu T."/>
            <person name="Zhao Q."/>
            <person name="Huang X."/>
            <person name="Zhao Y."/>
        </authorList>
    </citation>
    <scope>NUCLEOTIDE SEQUENCE</scope>
</reference>
<keyword evidence="5" id="KW-1185">Reference proteome</keyword>
<dbReference type="SMART" id="SM00343">
    <property type="entry name" value="ZnF_C2HC"/>
    <property type="match status" value="1"/>
</dbReference>
<dbReference type="GO" id="GO:0003676">
    <property type="term" value="F:nucleic acid binding"/>
    <property type="evidence" value="ECO:0007669"/>
    <property type="project" value="InterPro"/>
</dbReference>
<dbReference type="AlphaFoldDB" id="A0A811PT57"/>
<feature type="region of interest" description="Disordered" evidence="2">
    <location>
        <begin position="1"/>
        <end position="95"/>
    </location>
</feature>
<dbReference type="OrthoDB" id="696508at2759"/>
<dbReference type="EMBL" id="CAJGYO010000007">
    <property type="protein sequence ID" value="CAD6247774.1"/>
    <property type="molecule type" value="Genomic_DNA"/>
</dbReference>
<feature type="region of interest" description="Disordered" evidence="2">
    <location>
        <begin position="384"/>
        <end position="453"/>
    </location>
</feature>
<dbReference type="Pfam" id="PF00098">
    <property type="entry name" value="zf-CCHC"/>
    <property type="match status" value="1"/>
</dbReference>
<keyword evidence="1" id="KW-0863">Zinc-finger</keyword>
<dbReference type="SUPFAM" id="SSF57756">
    <property type="entry name" value="Retrovirus zinc finger-like domains"/>
    <property type="match status" value="1"/>
</dbReference>
<sequence>MPSKCFNCKEAGHQARDCPLPPIAGRGEGKRGRSPVHIAGFARGARRRRASHSCRRASSADTASARSVSTDRDPSVPPVYEPPTPDHPGDGFADAPAVDARVEQGAHGAPVDAPGLGAHAAPGGAGIAVDNDAAGAAADAAPDAVDAGASERPHLVPRSLLWRVQAPPASPRTLARTSLLEMVVVPHTPAIQAAEDALSLALVLGTRPPVSPAMVRDLLGEYFGIADNLVAVHRTKPDDFRFSRPEDQEMVLSTPWPAAAPFALRWCRWSRLFMASAGAFRYRVLVGMKGIPTHARSSDTAQTILGSSSAWVEITNPDALVDPDDERELFVAAWCAHPDMAIPEPEEEHDGGSPLYLRPWEIIHDEVPALRYLLRLRIVEFQDWHTPPPSSDDEMYNAGDDDEDRDNSNYNGFHPGFSGDGSRSRPRTTRFGRDSDPALGKGSGPAFRARGSRRAIQASWDGPDLVLGPSFGCLEDGDKEVAHAVDLCLSGPEDCSSGQSSPRPTIVMEQAACLSSPSAPMEVVHELVVAVADDDHVTVGAHDGDDEPMPVHAFIDSFKKTLPQPVLSTPILRVTKLARVWSTTTSSSPREAQG</sequence>
<dbReference type="Proteomes" id="UP000604825">
    <property type="component" value="Unassembled WGS sequence"/>
</dbReference>
<protein>
    <recommendedName>
        <fullName evidence="3">CCHC-type domain-containing protein</fullName>
    </recommendedName>
</protein>
<dbReference type="PROSITE" id="PS50158">
    <property type="entry name" value="ZF_CCHC"/>
    <property type="match status" value="1"/>
</dbReference>
<dbReference type="InterPro" id="IPR053253">
    <property type="entry name" value="Sex_diff_modulator"/>
</dbReference>
<name>A0A811PT57_9POAL</name>
<comment type="caution">
    <text evidence="4">The sequence shown here is derived from an EMBL/GenBank/DDBJ whole genome shotgun (WGS) entry which is preliminary data.</text>
</comment>
<feature type="domain" description="CCHC-type" evidence="3">
    <location>
        <begin position="4"/>
        <end position="19"/>
    </location>
</feature>
<dbReference type="Gene3D" id="4.10.60.10">
    <property type="entry name" value="Zinc finger, CCHC-type"/>
    <property type="match status" value="1"/>
</dbReference>
<evidence type="ECO:0000256" key="2">
    <source>
        <dbReference type="SAM" id="MobiDB-lite"/>
    </source>
</evidence>
<keyword evidence="1" id="KW-0479">Metal-binding</keyword>
<feature type="compositionally biased region" description="Acidic residues" evidence="2">
    <location>
        <begin position="391"/>
        <end position="405"/>
    </location>
</feature>
<dbReference type="InterPro" id="IPR001878">
    <property type="entry name" value="Znf_CCHC"/>
</dbReference>
<feature type="compositionally biased region" description="Basic residues" evidence="2">
    <location>
        <begin position="44"/>
        <end position="55"/>
    </location>
</feature>
<proteinExistence type="predicted"/>
<accession>A0A811PT57</accession>
<evidence type="ECO:0000256" key="1">
    <source>
        <dbReference type="PROSITE-ProRule" id="PRU00047"/>
    </source>
</evidence>
<gene>
    <name evidence="4" type="ORF">NCGR_LOCUS31953</name>
</gene>
<evidence type="ECO:0000313" key="5">
    <source>
        <dbReference type="Proteomes" id="UP000604825"/>
    </source>
</evidence>
<dbReference type="PANTHER" id="PTHR33087">
    <property type="entry name" value="OS07G0539200 PROTEIN"/>
    <property type="match status" value="1"/>
</dbReference>
<dbReference type="PANTHER" id="PTHR33087:SF38">
    <property type="entry name" value="OS10G0201600 PROTEIN"/>
    <property type="match status" value="1"/>
</dbReference>
<feature type="compositionally biased region" description="Pro residues" evidence="2">
    <location>
        <begin position="75"/>
        <end position="86"/>
    </location>
</feature>
<evidence type="ECO:0000259" key="3">
    <source>
        <dbReference type="PROSITE" id="PS50158"/>
    </source>
</evidence>